<dbReference type="GO" id="GO:0015031">
    <property type="term" value="P:protein transport"/>
    <property type="evidence" value="ECO:0007669"/>
    <property type="project" value="UniProtKB-KW"/>
</dbReference>
<proteinExistence type="inferred from homology"/>
<reference evidence="14" key="1">
    <citation type="journal article" date="2012" name="Proc. Natl. Acad. Sci. U.S.A.">
        <title>Genome sequence of the button mushroom Agaricus bisporus reveals mechanisms governing adaptation to a humic-rich ecological niche.</title>
        <authorList>
            <person name="Morin E."/>
            <person name="Kohler A."/>
            <person name="Baker A.R."/>
            <person name="Foulongne-Oriol M."/>
            <person name="Lombard V."/>
            <person name="Nagy L.G."/>
            <person name="Ohm R.A."/>
            <person name="Patyshakuliyeva A."/>
            <person name="Brun A."/>
            <person name="Aerts A.L."/>
            <person name="Bailey A.M."/>
            <person name="Billette C."/>
            <person name="Coutinho P.M."/>
            <person name="Deakin G."/>
            <person name="Doddapaneni H."/>
            <person name="Floudas D."/>
            <person name="Grimwood J."/>
            <person name="Hilden K."/>
            <person name="Kuees U."/>
            <person name="LaButti K.M."/>
            <person name="Lapidus A."/>
            <person name="Lindquist E.A."/>
            <person name="Lucas S.M."/>
            <person name="Murat C."/>
            <person name="Riley R.W."/>
            <person name="Salamov A.A."/>
            <person name="Schmutz J."/>
            <person name="Subramanian V."/>
            <person name="Woesten H.A.B."/>
            <person name="Xu J."/>
            <person name="Eastwood D.C."/>
            <person name="Foster G.D."/>
            <person name="Sonnenberg A.S."/>
            <person name="Cullen D."/>
            <person name="de Vries R.P."/>
            <person name="Lundell T."/>
            <person name="Hibbett D.S."/>
            <person name="Henrissat B."/>
            <person name="Burton K.S."/>
            <person name="Kerrigan R.W."/>
            <person name="Challen M.P."/>
            <person name="Grigoriev I.V."/>
            <person name="Martin F."/>
        </authorList>
    </citation>
    <scope>NUCLEOTIDE SEQUENCE [LARGE SCALE GENOMIC DNA]</scope>
    <source>
        <strain evidence="14">JB137-S8 / ATCC MYA-4627 / FGSC 10392</strain>
    </source>
</reference>
<dbReference type="InterPro" id="IPR021056">
    <property type="entry name" value="Mt_import_IM_translocase_Tim54"/>
</dbReference>
<keyword evidence="11" id="KW-0472">Membrane</keyword>
<dbReference type="Pfam" id="PF11711">
    <property type="entry name" value="Tim54"/>
    <property type="match status" value="1"/>
</dbReference>
<protein>
    <recommendedName>
        <fullName evidence="3">Mitochondrial import inner membrane translocase subunit TIM54</fullName>
    </recommendedName>
</protein>
<dbReference type="RefSeq" id="XP_007326543.1">
    <property type="nucleotide sequence ID" value="XM_007326481.1"/>
</dbReference>
<sequence length="480" mass="54742">MSEVQNAPVTPKRLSGIRTVFRYTGIPPSWLDKRPKLPSRNWLIFLSVTSSITGYYIYDRQRCKKIRQEYIDKVKDLAELPSSPLDKPRKVTVYGSKWPGDEDYDQSLRYFRKYVKPILVAAAVDYEMIGSKRLGELANRVANDVRLRRRLDLGIDQESEATKVLPTYVPLSQARQRELDGGIIVIGRPTWKEFLHGLHRGWTEGLQNIDQDEVLARELEDDGAFDEPDEPEPVGEGSSEARPGSLMQHKPSLYSPIQLSNILQPQSKSTTVSSSSPGLTNIPPPSEIPPLPPILLVPFTDYIGLTQIPLMIWGFFNQRQKVQSGAEAAYNVIMKHTRPLRPPSDDSELIESEVPPDSVRGDLDFDKQSDAYFKKSLNEIPDDIEKARKKYYEELPNRLETARALARGLREPTSDELSNPPLTEVELRQERINKERRWRNDLVGWTIVKPNTPAVWDNRFRYAIQIFTGPPPSVDGTFNH</sequence>
<evidence type="ECO:0000256" key="12">
    <source>
        <dbReference type="SAM" id="MobiDB-lite"/>
    </source>
</evidence>
<evidence type="ECO:0000256" key="10">
    <source>
        <dbReference type="ARBA" id="ARBA00023128"/>
    </source>
</evidence>
<evidence type="ECO:0000256" key="11">
    <source>
        <dbReference type="ARBA" id="ARBA00023136"/>
    </source>
</evidence>
<keyword evidence="7" id="KW-0653">Protein transport</keyword>
<evidence type="ECO:0000256" key="9">
    <source>
        <dbReference type="ARBA" id="ARBA00023010"/>
    </source>
</evidence>
<comment type="subcellular location">
    <subcellularLocation>
        <location evidence="1">Mitochondrion inner membrane</location>
        <topology evidence="1">Single-pass membrane protein</topology>
    </subcellularLocation>
</comment>
<evidence type="ECO:0000256" key="6">
    <source>
        <dbReference type="ARBA" id="ARBA00022792"/>
    </source>
</evidence>
<dbReference type="HOGENOM" id="CLU_033744_0_0_1"/>
<dbReference type="STRING" id="597362.K5XGJ9"/>
<gene>
    <name evidence="13" type="ORF">AGABI1DRAFT_111163</name>
</gene>
<dbReference type="GO" id="GO:0005743">
    <property type="term" value="C:mitochondrial inner membrane"/>
    <property type="evidence" value="ECO:0007669"/>
    <property type="project" value="UniProtKB-SubCell"/>
</dbReference>
<keyword evidence="14" id="KW-1185">Reference proteome</keyword>
<dbReference type="EMBL" id="JH971386">
    <property type="protein sequence ID" value="EKM82558.1"/>
    <property type="molecule type" value="Genomic_DNA"/>
</dbReference>
<evidence type="ECO:0000256" key="7">
    <source>
        <dbReference type="ARBA" id="ARBA00022927"/>
    </source>
</evidence>
<dbReference type="InParanoid" id="K5XGJ9"/>
<keyword evidence="10" id="KW-0496">Mitochondrion</keyword>
<dbReference type="FunCoup" id="K5XGJ9">
    <property type="interactions" value="67"/>
</dbReference>
<accession>K5XGJ9</accession>
<dbReference type="eggNOG" id="ENOG502QPMQ">
    <property type="taxonomic scope" value="Eukaryota"/>
</dbReference>
<feature type="compositionally biased region" description="Acidic residues" evidence="12">
    <location>
        <begin position="223"/>
        <end position="233"/>
    </location>
</feature>
<organism evidence="13 14">
    <name type="scientific">Agaricus bisporus var. burnettii (strain JB137-S8 / ATCC MYA-4627 / FGSC 10392)</name>
    <name type="common">White button mushroom</name>
    <dbReference type="NCBI Taxonomy" id="597362"/>
    <lineage>
        <taxon>Eukaryota</taxon>
        <taxon>Fungi</taxon>
        <taxon>Dikarya</taxon>
        <taxon>Basidiomycota</taxon>
        <taxon>Agaricomycotina</taxon>
        <taxon>Agaricomycetes</taxon>
        <taxon>Agaricomycetidae</taxon>
        <taxon>Agaricales</taxon>
        <taxon>Agaricineae</taxon>
        <taxon>Agaricaceae</taxon>
        <taxon>Agaricus</taxon>
    </lineage>
</organism>
<keyword evidence="6" id="KW-0999">Mitochondrion inner membrane</keyword>
<keyword evidence="8" id="KW-1133">Transmembrane helix</keyword>
<keyword evidence="4" id="KW-0813">Transport</keyword>
<evidence type="ECO:0000313" key="14">
    <source>
        <dbReference type="Proteomes" id="UP000008493"/>
    </source>
</evidence>
<evidence type="ECO:0000256" key="4">
    <source>
        <dbReference type="ARBA" id="ARBA00022448"/>
    </source>
</evidence>
<feature type="region of interest" description="Disordered" evidence="12">
    <location>
        <begin position="265"/>
        <end position="287"/>
    </location>
</feature>
<keyword evidence="9" id="KW-0811">Translocation</keyword>
<evidence type="ECO:0000256" key="8">
    <source>
        <dbReference type="ARBA" id="ARBA00022989"/>
    </source>
</evidence>
<comment type="similarity">
    <text evidence="2">Belongs to the TIM54 family.</text>
</comment>
<dbReference type="OMA" id="RNWMIFF"/>
<feature type="region of interest" description="Disordered" evidence="12">
    <location>
        <begin position="223"/>
        <end position="250"/>
    </location>
</feature>
<feature type="region of interest" description="Disordered" evidence="12">
    <location>
        <begin position="340"/>
        <end position="361"/>
    </location>
</feature>
<dbReference type="GeneID" id="18823196"/>
<dbReference type="AlphaFoldDB" id="K5XGJ9"/>
<evidence type="ECO:0000256" key="5">
    <source>
        <dbReference type="ARBA" id="ARBA00022692"/>
    </source>
</evidence>
<name>K5XGJ9_AGABU</name>
<keyword evidence="5" id="KW-0812">Transmembrane</keyword>
<dbReference type="Proteomes" id="UP000008493">
    <property type="component" value="Unassembled WGS sequence"/>
</dbReference>
<dbReference type="OrthoDB" id="5598305at2759"/>
<evidence type="ECO:0000256" key="3">
    <source>
        <dbReference type="ARBA" id="ARBA00020796"/>
    </source>
</evidence>
<feature type="compositionally biased region" description="Low complexity" evidence="12">
    <location>
        <begin position="267"/>
        <end position="276"/>
    </location>
</feature>
<evidence type="ECO:0000256" key="1">
    <source>
        <dbReference type="ARBA" id="ARBA00004434"/>
    </source>
</evidence>
<evidence type="ECO:0000313" key="13">
    <source>
        <dbReference type="EMBL" id="EKM82558.1"/>
    </source>
</evidence>
<dbReference type="KEGG" id="abp:AGABI1DRAFT111163"/>
<evidence type="ECO:0000256" key="2">
    <source>
        <dbReference type="ARBA" id="ARBA00006355"/>
    </source>
</evidence>